<protein>
    <submittedName>
        <fullName evidence="1">Uncharacterized protein</fullName>
    </submittedName>
</protein>
<dbReference type="GeneID" id="95579414"/>
<name>A0A430ARW4_9ENTE</name>
<dbReference type="RefSeq" id="WP_126795925.1">
    <property type="nucleotide sequence ID" value="NZ_CP060720.1"/>
</dbReference>
<reference evidence="1 2" key="1">
    <citation type="submission" date="2017-05" db="EMBL/GenBank/DDBJ databases">
        <title>Vagococcus spp. assemblies.</title>
        <authorList>
            <person name="Gulvik C.A."/>
        </authorList>
    </citation>
    <scope>NUCLEOTIDE SEQUENCE [LARGE SCALE GENOMIC DNA]</scope>
    <source>
        <strain evidence="1 2">SS1714</strain>
    </source>
</reference>
<organism evidence="1 2">
    <name type="scientific">Vagococcus carniphilus</name>
    <dbReference type="NCBI Taxonomy" id="218144"/>
    <lineage>
        <taxon>Bacteria</taxon>
        <taxon>Bacillati</taxon>
        <taxon>Bacillota</taxon>
        <taxon>Bacilli</taxon>
        <taxon>Lactobacillales</taxon>
        <taxon>Enterococcaceae</taxon>
        <taxon>Vagococcus</taxon>
    </lineage>
</organism>
<evidence type="ECO:0000313" key="1">
    <source>
        <dbReference type="EMBL" id="RSU10790.1"/>
    </source>
</evidence>
<comment type="caution">
    <text evidence="1">The sequence shown here is derived from an EMBL/GenBank/DDBJ whole genome shotgun (WGS) entry which is preliminary data.</text>
</comment>
<accession>A0A430ARW4</accession>
<keyword evidence="2" id="KW-1185">Reference proteome</keyword>
<dbReference type="AlphaFoldDB" id="A0A430ARW4"/>
<dbReference type="EMBL" id="NGKB01000016">
    <property type="protein sequence ID" value="RSU10790.1"/>
    <property type="molecule type" value="Genomic_DNA"/>
</dbReference>
<dbReference type="Proteomes" id="UP000288028">
    <property type="component" value="Unassembled WGS sequence"/>
</dbReference>
<gene>
    <name evidence="1" type="ORF">CBF28_12885</name>
</gene>
<proteinExistence type="predicted"/>
<evidence type="ECO:0000313" key="2">
    <source>
        <dbReference type="Proteomes" id="UP000288028"/>
    </source>
</evidence>
<sequence>MEDKIEVYKYLRERISSRVKEKREVAGLKQSQIIFGSNLYISAIENNRLIKVSDEKLSKSDENMTEEEKKKKQENRKIKYKNFLPNNVGLKIAKGLNMDVEEVFFGTEEEQEELVKFIFYSFACSVHIKKVSFFYIEKEYDYPQFEKELNLLEKLFLYDATFVTYLHHVKMMDFLASSCEENLYLEKYQKPLDYIWKKYKHEFIWSFNDLFIDNDGNFKCSLIKIDKIVNNWIKNELFAILEEIYKIFVDDTIYNMGYKIHELTTTIEDIVERKHTLFSEKEMKYFEEDFEINLMEGNIETFFGVGVEEREFTVEDNVRLLKEHVANNEKYKQMKKEKLLKNTEQEYKWSLEKLNVEKEVSNELVEVYESTCNKLKSIQVRAMKKKPYKI</sequence>